<dbReference type="Gene3D" id="3.30.420.10">
    <property type="entry name" value="Ribonuclease H-like superfamily/Ribonuclease H"/>
    <property type="match status" value="1"/>
</dbReference>
<dbReference type="SMART" id="SM00474">
    <property type="entry name" value="35EXOc"/>
    <property type="match status" value="1"/>
</dbReference>
<dbReference type="EMBL" id="ACIJ02000022">
    <property type="protein sequence ID" value="EEX71229.1"/>
    <property type="molecule type" value="Genomic_DNA"/>
</dbReference>
<dbReference type="CDD" id="cd06141">
    <property type="entry name" value="WRN_exo"/>
    <property type="match status" value="1"/>
</dbReference>
<dbReference type="PANTHER" id="PTHR13620">
    <property type="entry name" value="3-5 EXONUCLEASE"/>
    <property type="match status" value="1"/>
</dbReference>
<dbReference type="OrthoDB" id="9793333at2"/>
<keyword evidence="5" id="KW-0460">Magnesium</keyword>
<dbReference type="GO" id="GO:0003676">
    <property type="term" value="F:nucleic acid binding"/>
    <property type="evidence" value="ECO:0007669"/>
    <property type="project" value="InterPro"/>
</dbReference>
<sequence length="201" mass="23221">MRRLFVQTEKDFVTNLPRFVFNGDVKVIQRIEDVTQAVEQLSSSEILGIDTETRPSFRKGTIHKVALLQVANEDLCCLFQLSCFGFAPDLIHLLSNKAIKKVGLSLKDDFFMLSKRHKFDPQNCVDLQDYVKEMGIKDMSLQKLFANVFHQRISKSAQLSNWEAPIYTQSQKLYAATDAYACLKLYKELKRLKETNDYLLQ</sequence>
<organism evidence="9 10">
    <name type="scientific">Alloprevotella tannerae ATCC 51259</name>
    <dbReference type="NCBI Taxonomy" id="626522"/>
    <lineage>
        <taxon>Bacteria</taxon>
        <taxon>Pseudomonadati</taxon>
        <taxon>Bacteroidota</taxon>
        <taxon>Bacteroidia</taxon>
        <taxon>Bacteroidales</taxon>
        <taxon>Prevotellaceae</taxon>
        <taxon>Alloprevotella</taxon>
    </lineage>
</organism>
<keyword evidence="4 9" id="KW-0269">Exonuclease</keyword>
<evidence type="ECO:0000256" key="3">
    <source>
        <dbReference type="ARBA" id="ARBA00022801"/>
    </source>
</evidence>
<evidence type="ECO:0000259" key="8">
    <source>
        <dbReference type="SMART" id="SM00474"/>
    </source>
</evidence>
<dbReference type="AlphaFoldDB" id="C9LIB3"/>
<feature type="domain" description="3'-5' exonuclease" evidence="8">
    <location>
        <begin position="25"/>
        <end position="194"/>
    </location>
</feature>
<dbReference type="InterPro" id="IPR002562">
    <property type="entry name" value="3'-5'_exonuclease_dom"/>
</dbReference>
<dbReference type="SUPFAM" id="SSF53098">
    <property type="entry name" value="Ribonuclease H-like"/>
    <property type="match status" value="1"/>
</dbReference>
<proteinExistence type="predicted"/>
<dbReference type="GO" id="GO:0006139">
    <property type="term" value="P:nucleobase-containing compound metabolic process"/>
    <property type="evidence" value="ECO:0007669"/>
    <property type="project" value="InterPro"/>
</dbReference>
<dbReference type="Proteomes" id="UP000003460">
    <property type="component" value="Unassembled WGS sequence"/>
</dbReference>
<protein>
    <recommendedName>
        <fullName evidence="6">3'-5' exonuclease</fullName>
    </recommendedName>
    <alternativeName>
        <fullName evidence="7">Werner Syndrome-like exonuclease</fullName>
    </alternativeName>
</protein>
<dbReference type="PANTHER" id="PTHR13620:SF109">
    <property type="entry name" value="3'-5' EXONUCLEASE"/>
    <property type="match status" value="1"/>
</dbReference>
<gene>
    <name evidence="9" type="ORF">GCWU000325_01971</name>
</gene>
<keyword evidence="1" id="KW-0540">Nuclease</keyword>
<comment type="caution">
    <text evidence="9">The sequence shown here is derived from an EMBL/GenBank/DDBJ whole genome shotgun (WGS) entry which is preliminary data.</text>
</comment>
<dbReference type="RefSeq" id="WP_006255748.1">
    <property type="nucleotide sequence ID" value="NZ_GG700643.1"/>
</dbReference>
<dbReference type="STRING" id="626522.GCWU000325_01971"/>
<evidence type="ECO:0000256" key="7">
    <source>
        <dbReference type="ARBA" id="ARBA00042761"/>
    </source>
</evidence>
<reference evidence="9" key="1">
    <citation type="submission" date="2009-09" db="EMBL/GenBank/DDBJ databases">
        <authorList>
            <person name="Weinstock G."/>
            <person name="Sodergren E."/>
            <person name="Clifton S."/>
            <person name="Fulton L."/>
            <person name="Fulton B."/>
            <person name="Courtney L."/>
            <person name="Fronick C."/>
            <person name="Harrison M."/>
            <person name="Strong C."/>
            <person name="Farmer C."/>
            <person name="Delahaunty K."/>
            <person name="Markovic C."/>
            <person name="Hall O."/>
            <person name="Minx P."/>
            <person name="Tomlinson C."/>
            <person name="Mitreva M."/>
            <person name="Nelson J."/>
            <person name="Hou S."/>
            <person name="Wollam A."/>
            <person name="Pepin K.H."/>
            <person name="Johnson M."/>
            <person name="Bhonagiri V."/>
            <person name="Nash W.E."/>
            <person name="Warren W."/>
            <person name="Chinwalla A."/>
            <person name="Mardis E.R."/>
            <person name="Wilson R.K."/>
        </authorList>
    </citation>
    <scope>NUCLEOTIDE SEQUENCE [LARGE SCALE GENOMIC DNA]</scope>
    <source>
        <strain evidence="9">ATCC 51259</strain>
    </source>
</reference>
<dbReference type="GeneID" id="84576750"/>
<dbReference type="Pfam" id="PF01612">
    <property type="entry name" value="DNA_pol_A_exo1"/>
    <property type="match status" value="1"/>
</dbReference>
<dbReference type="HOGENOM" id="CLU_049674_2_1_10"/>
<evidence type="ECO:0000256" key="2">
    <source>
        <dbReference type="ARBA" id="ARBA00022723"/>
    </source>
</evidence>
<name>C9LIB3_9BACT</name>
<evidence type="ECO:0000256" key="4">
    <source>
        <dbReference type="ARBA" id="ARBA00022839"/>
    </source>
</evidence>
<dbReference type="InterPro" id="IPR051132">
    <property type="entry name" value="3-5_Exonuclease_domain"/>
</dbReference>
<dbReference type="GO" id="GO:0008408">
    <property type="term" value="F:3'-5' exonuclease activity"/>
    <property type="evidence" value="ECO:0007669"/>
    <property type="project" value="InterPro"/>
</dbReference>
<dbReference type="InterPro" id="IPR012337">
    <property type="entry name" value="RNaseH-like_sf"/>
</dbReference>
<keyword evidence="3 9" id="KW-0378">Hydrolase</keyword>
<evidence type="ECO:0000313" key="9">
    <source>
        <dbReference type="EMBL" id="EEX71229.1"/>
    </source>
</evidence>
<dbReference type="eggNOG" id="COG0349">
    <property type="taxonomic scope" value="Bacteria"/>
</dbReference>
<accession>C9LIB3</accession>
<evidence type="ECO:0000313" key="10">
    <source>
        <dbReference type="Proteomes" id="UP000003460"/>
    </source>
</evidence>
<evidence type="ECO:0000256" key="6">
    <source>
        <dbReference type="ARBA" id="ARBA00040531"/>
    </source>
</evidence>
<keyword evidence="10" id="KW-1185">Reference proteome</keyword>
<keyword evidence="2" id="KW-0479">Metal-binding</keyword>
<evidence type="ECO:0000256" key="5">
    <source>
        <dbReference type="ARBA" id="ARBA00022842"/>
    </source>
</evidence>
<evidence type="ECO:0000256" key="1">
    <source>
        <dbReference type="ARBA" id="ARBA00022722"/>
    </source>
</evidence>
<dbReference type="InterPro" id="IPR036397">
    <property type="entry name" value="RNaseH_sf"/>
</dbReference>
<dbReference type="GO" id="GO:0046872">
    <property type="term" value="F:metal ion binding"/>
    <property type="evidence" value="ECO:0007669"/>
    <property type="project" value="UniProtKB-KW"/>
</dbReference>